<organism evidence="2 3">
    <name type="scientific">Daldinia eschscholtzii</name>
    <dbReference type="NCBI Taxonomy" id="292717"/>
    <lineage>
        <taxon>Eukaryota</taxon>
        <taxon>Fungi</taxon>
        <taxon>Dikarya</taxon>
        <taxon>Ascomycota</taxon>
        <taxon>Pezizomycotina</taxon>
        <taxon>Sordariomycetes</taxon>
        <taxon>Xylariomycetidae</taxon>
        <taxon>Xylariales</taxon>
        <taxon>Hypoxylaceae</taxon>
        <taxon>Daldinia</taxon>
    </lineage>
</organism>
<evidence type="ECO:0000256" key="1">
    <source>
        <dbReference type="SAM" id="MobiDB-lite"/>
    </source>
</evidence>
<name>A0AAX6MC85_9PEZI</name>
<sequence>MSLFASAIPATENFRGNPEAVDVAFTRWRQLSAFLLNPSRSDRTPLVPSEDASTHQAQRLAETLNVFLEPFVTGDRDDRYEQENHLREVIVECATFGRSVSRSERPPNLGGSISGQTTISSNHVMDREASIASPKDIHSTTVQQWTAISTVPWSYQEFQLQEATVQGNVSSKFSGDSSSRYYNTQDVRRATLFNEPPPDIQDQVKSVAGHNTGLRALFRQPTRLGSRTESYFDRSQSRPGSSDSTNPSPQTFLSITPSTSCSSLRSELTINIIPDNSDLKPSQVQATHAQPHPMSSQSKSVIEPANSLSTRSDRDAQRMRELSHRIALAQVFMYQARMSDRPLKSS</sequence>
<feature type="region of interest" description="Disordered" evidence="1">
    <location>
        <begin position="225"/>
        <end position="258"/>
    </location>
</feature>
<proteinExistence type="predicted"/>
<feature type="compositionally biased region" description="Polar residues" evidence="1">
    <location>
        <begin position="279"/>
        <end position="310"/>
    </location>
</feature>
<protein>
    <submittedName>
        <fullName evidence="2">Uncharacterized protein</fullName>
    </submittedName>
</protein>
<gene>
    <name evidence="2" type="ORF">Daesc_008122</name>
</gene>
<comment type="caution">
    <text evidence="2">The sequence shown here is derived from an EMBL/GenBank/DDBJ whole genome shotgun (WGS) entry which is preliminary data.</text>
</comment>
<keyword evidence="3" id="KW-1185">Reference proteome</keyword>
<feature type="region of interest" description="Disordered" evidence="1">
    <location>
        <begin position="274"/>
        <end position="319"/>
    </location>
</feature>
<dbReference type="Proteomes" id="UP001369815">
    <property type="component" value="Unassembled WGS sequence"/>
</dbReference>
<reference evidence="2 3" key="1">
    <citation type="journal article" date="2024" name="Front Chem Biol">
        <title>Unveiling the potential of Daldinia eschscholtzii MFLUCC 19-0629 through bioactivity and bioinformatics studies for enhanced sustainable agriculture production.</title>
        <authorList>
            <person name="Brooks S."/>
            <person name="Weaver J.A."/>
            <person name="Klomchit A."/>
            <person name="Alharthi S.A."/>
            <person name="Onlamun T."/>
            <person name="Nurani R."/>
            <person name="Vong T.K."/>
            <person name="Alberti F."/>
            <person name="Greco C."/>
        </authorList>
    </citation>
    <scope>NUCLEOTIDE SEQUENCE [LARGE SCALE GENOMIC DNA]</scope>
    <source>
        <strain evidence="2">MFLUCC 19-0629</strain>
    </source>
</reference>
<feature type="compositionally biased region" description="Polar residues" evidence="1">
    <location>
        <begin position="237"/>
        <end position="258"/>
    </location>
</feature>
<dbReference type="EMBL" id="JBANMG010000008">
    <property type="protein sequence ID" value="KAK6949801.1"/>
    <property type="molecule type" value="Genomic_DNA"/>
</dbReference>
<accession>A0AAX6MC85</accession>
<evidence type="ECO:0000313" key="3">
    <source>
        <dbReference type="Proteomes" id="UP001369815"/>
    </source>
</evidence>
<evidence type="ECO:0000313" key="2">
    <source>
        <dbReference type="EMBL" id="KAK6949801.1"/>
    </source>
</evidence>
<dbReference type="AlphaFoldDB" id="A0AAX6MC85"/>